<feature type="transmembrane region" description="Helical" evidence="6">
    <location>
        <begin position="137"/>
        <end position="161"/>
    </location>
</feature>
<dbReference type="PANTHER" id="PTHR23506">
    <property type="entry name" value="GH10249P"/>
    <property type="match status" value="1"/>
</dbReference>
<feature type="transmembrane region" description="Helical" evidence="6">
    <location>
        <begin position="656"/>
        <end position="676"/>
    </location>
</feature>
<evidence type="ECO:0000256" key="6">
    <source>
        <dbReference type="SAM" id="Phobius"/>
    </source>
</evidence>
<feature type="transmembrane region" description="Helical" evidence="6">
    <location>
        <begin position="795"/>
        <end position="818"/>
    </location>
</feature>
<dbReference type="Proteomes" id="UP000014500">
    <property type="component" value="Unassembled WGS sequence"/>
</dbReference>
<keyword evidence="9" id="KW-1185">Reference proteome</keyword>
<evidence type="ECO:0000256" key="1">
    <source>
        <dbReference type="ARBA" id="ARBA00004141"/>
    </source>
</evidence>
<dbReference type="Gene3D" id="1.20.1250.20">
    <property type="entry name" value="MFS general substrate transporter like domains"/>
    <property type="match status" value="3"/>
</dbReference>
<feature type="transmembrane region" description="Helical" evidence="6">
    <location>
        <begin position="204"/>
        <end position="223"/>
    </location>
</feature>
<feature type="transmembrane region" description="Helical" evidence="6">
    <location>
        <begin position="378"/>
        <end position="395"/>
    </location>
</feature>
<evidence type="ECO:0000313" key="8">
    <source>
        <dbReference type="EnsemblMetazoa" id="SMAR009357-PA"/>
    </source>
</evidence>
<feature type="transmembrane region" description="Helical" evidence="6">
    <location>
        <begin position="407"/>
        <end position="428"/>
    </location>
</feature>
<dbReference type="AlphaFoldDB" id="T1J6T1"/>
<dbReference type="SUPFAM" id="SSF103473">
    <property type="entry name" value="MFS general substrate transporter"/>
    <property type="match status" value="2"/>
</dbReference>
<name>T1J6T1_STRMM</name>
<dbReference type="InterPro" id="IPR050930">
    <property type="entry name" value="MFS_Vesicular_Transporter"/>
</dbReference>
<feature type="transmembrane region" description="Helical" evidence="6">
    <location>
        <begin position="500"/>
        <end position="520"/>
    </location>
</feature>
<feature type="transmembrane region" description="Helical" evidence="6">
    <location>
        <begin position="628"/>
        <end position="649"/>
    </location>
</feature>
<dbReference type="eggNOG" id="KOG3764">
    <property type="taxonomic scope" value="Eukaryota"/>
</dbReference>
<feature type="transmembrane region" description="Helical" evidence="6">
    <location>
        <begin position="696"/>
        <end position="723"/>
    </location>
</feature>
<feature type="transmembrane region" description="Helical" evidence="6">
    <location>
        <begin position="173"/>
        <end position="192"/>
    </location>
</feature>
<feature type="transmembrane region" description="Helical" evidence="6">
    <location>
        <begin position="475"/>
        <end position="494"/>
    </location>
</feature>
<dbReference type="InterPro" id="IPR020846">
    <property type="entry name" value="MFS_dom"/>
</dbReference>
<dbReference type="PhylomeDB" id="T1J6T1"/>
<evidence type="ECO:0000259" key="7">
    <source>
        <dbReference type="PROSITE" id="PS50850"/>
    </source>
</evidence>
<feature type="transmembrane region" description="Helical" evidence="6">
    <location>
        <begin position="339"/>
        <end position="363"/>
    </location>
</feature>
<feature type="transmembrane region" description="Helical" evidence="6">
    <location>
        <begin position="235"/>
        <end position="258"/>
    </location>
</feature>
<keyword evidence="2" id="KW-0813">Transport</keyword>
<feature type="transmembrane region" description="Helical" evidence="6">
    <location>
        <begin position="735"/>
        <end position="755"/>
    </location>
</feature>
<accession>T1J6T1</accession>
<dbReference type="EnsemblMetazoa" id="SMAR009357-RA">
    <property type="protein sequence ID" value="SMAR009357-PA"/>
    <property type="gene ID" value="SMAR009357"/>
</dbReference>
<dbReference type="InterPro" id="IPR036259">
    <property type="entry name" value="MFS_trans_sf"/>
</dbReference>
<evidence type="ECO:0000256" key="5">
    <source>
        <dbReference type="ARBA" id="ARBA00023136"/>
    </source>
</evidence>
<dbReference type="HOGENOM" id="CLU_336060_0_0_1"/>
<feature type="transmembrane region" description="Helical" evidence="6">
    <location>
        <begin position="532"/>
        <end position="550"/>
    </location>
</feature>
<evidence type="ECO:0000313" key="9">
    <source>
        <dbReference type="Proteomes" id="UP000014500"/>
    </source>
</evidence>
<feature type="transmembrane region" description="Helical" evidence="6">
    <location>
        <begin position="589"/>
        <end position="608"/>
    </location>
</feature>
<evidence type="ECO:0000256" key="3">
    <source>
        <dbReference type="ARBA" id="ARBA00022692"/>
    </source>
</evidence>
<dbReference type="PANTHER" id="PTHR23506:SF26">
    <property type="entry name" value="MFS-TYPE TRANSPORTER SLC18B1"/>
    <property type="match status" value="1"/>
</dbReference>
<feature type="transmembrane region" description="Helical" evidence="6">
    <location>
        <begin position="767"/>
        <end position="788"/>
    </location>
</feature>
<dbReference type="EMBL" id="JH431887">
    <property type="status" value="NOT_ANNOTATED_CDS"/>
    <property type="molecule type" value="Genomic_DNA"/>
</dbReference>
<dbReference type="Pfam" id="PF07690">
    <property type="entry name" value="MFS_1"/>
    <property type="match status" value="2"/>
</dbReference>
<dbReference type="InterPro" id="IPR011701">
    <property type="entry name" value="MFS"/>
</dbReference>
<proteinExistence type="predicted"/>
<keyword evidence="3 6" id="KW-0812">Transmembrane</keyword>
<comment type="subcellular location">
    <subcellularLocation>
        <location evidence="1">Membrane</location>
        <topology evidence="1">Multi-pass membrane protein</topology>
    </subcellularLocation>
</comment>
<keyword evidence="4 6" id="KW-1133">Transmembrane helix</keyword>
<dbReference type="PROSITE" id="PS50850">
    <property type="entry name" value="MFS"/>
    <property type="match status" value="1"/>
</dbReference>
<feature type="domain" description="Major facilitator superfamily (MFS) profile" evidence="7">
    <location>
        <begin position="139"/>
        <end position="680"/>
    </location>
</feature>
<feature type="transmembrane region" description="Helical" evidence="6">
    <location>
        <begin position="434"/>
        <end position="454"/>
    </location>
</feature>
<feature type="transmembrane region" description="Helical" evidence="6">
    <location>
        <begin position="270"/>
        <end position="292"/>
    </location>
</feature>
<reference evidence="8" key="2">
    <citation type="submission" date="2015-02" db="UniProtKB">
        <authorList>
            <consortium name="EnsemblMetazoa"/>
        </authorList>
    </citation>
    <scope>IDENTIFICATION</scope>
</reference>
<organism evidence="8 9">
    <name type="scientific">Strigamia maritima</name>
    <name type="common">European centipede</name>
    <name type="synonym">Geophilus maritimus</name>
    <dbReference type="NCBI Taxonomy" id="126957"/>
    <lineage>
        <taxon>Eukaryota</taxon>
        <taxon>Metazoa</taxon>
        <taxon>Ecdysozoa</taxon>
        <taxon>Arthropoda</taxon>
        <taxon>Myriapoda</taxon>
        <taxon>Chilopoda</taxon>
        <taxon>Pleurostigmophora</taxon>
        <taxon>Geophilomorpha</taxon>
        <taxon>Linotaeniidae</taxon>
        <taxon>Strigamia</taxon>
    </lineage>
</organism>
<feature type="transmembrane region" description="Helical" evidence="6">
    <location>
        <begin position="298"/>
        <end position="319"/>
    </location>
</feature>
<protein>
    <recommendedName>
        <fullName evidence="7">Major facilitator superfamily (MFS) profile domain-containing protein</fullName>
    </recommendedName>
</protein>
<sequence>MSAESSFYLIQIEFDLSTAVSDFKVKCLSVFTVTIEVYVFICCRVSRSSLMTIAAHSSSHVAATRCQQQQKRVLADDDIIIESPLEERVDLTYNTFHDTTIETSAQFFYFSTERPPPPQLVTVLKKQQLLSFSHRQWLVIINFVIVNFCTAACVSLQAPFYPAEAERKGVTSSQYGFVFGVFEFVVFAVSPLYGKYIGHIGHKFLVTAGTFLTSNSCILFGMLDKVYSANTFLTLSFLVRIVEGIGQAAYLTGSFTIIAQEFPNRVATMFAILEAAYGVGLFVGPFIGGVLFEVGGFTLPFLVTGISLLIGTAVTYLILPAAAGAVKKNKLSMFKLLKVPSVAIAGYYTFCASFSLGFLVAVLEPHLRIFELTPKETGTLFVISGGIYAATTPLWGRLSESCLSPIFVSNLGSVFMIFAYLFIGPAPILPFETTLWVCVLGLIFHGMGLASELVGSFGLAHKAAVKYGFPDNIDTYGLVSGYWTSVFAFGAFIGPSVGGILLDVIGFAWGSQVALFFHFIAAERKGATPSEYGFVFGCFELVVFIMSPIYGKYMRHIGPKFMMNAGIFVTAICCIIFGFLNKTPPGTPFLVLSFAIRIIQAMGEAGFITASNTMVVQDFSESRATTFAIMKTSFGFGLIVGPTVGGVLFEAGGFALPFYVVGSIMFLAGIVTFFLIPDREDVEDELTVGGKSLLSAFKVPAVLIASFAVSSTSISIGFTQALLEPHLRQFKLPPTLTGFMFIINGSLYALTSPIWGRLCDKLGNAKLWSAVSAVCMCISFLFLGPAPFFPFDTKLWLCVLALAIQGIGIGGELVAAYVDAMQDVVNYGFPDNLDTYGVVNGIWNSLFAL</sequence>
<keyword evidence="5 6" id="KW-0472">Membrane</keyword>
<reference evidence="9" key="1">
    <citation type="submission" date="2011-05" db="EMBL/GenBank/DDBJ databases">
        <authorList>
            <person name="Richards S.R."/>
            <person name="Qu J."/>
            <person name="Jiang H."/>
            <person name="Jhangiani S.N."/>
            <person name="Agravi P."/>
            <person name="Goodspeed R."/>
            <person name="Gross S."/>
            <person name="Mandapat C."/>
            <person name="Jackson L."/>
            <person name="Mathew T."/>
            <person name="Pu L."/>
            <person name="Thornton R."/>
            <person name="Saada N."/>
            <person name="Wilczek-Boney K.B."/>
            <person name="Lee S."/>
            <person name="Kovar C."/>
            <person name="Wu Y."/>
            <person name="Scherer S.E."/>
            <person name="Worley K.C."/>
            <person name="Muzny D.M."/>
            <person name="Gibbs R."/>
        </authorList>
    </citation>
    <scope>NUCLEOTIDE SEQUENCE</scope>
    <source>
        <strain evidence="9">Brora</strain>
    </source>
</reference>
<evidence type="ECO:0000256" key="4">
    <source>
        <dbReference type="ARBA" id="ARBA00022989"/>
    </source>
</evidence>
<dbReference type="STRING" id="126957.T1J6T1"/>
<dbReference type="GO" id="GO:0016020">
    <property type="term" value="C:membrane"/>
    <property type="evidence" value="ECO:0007669"/>
    <property type="project" value="UniProtKB-SubCell"/>
</dbReference>
<dbReference type="GO" id="GO:0022857">
    <property type="term" value="F:transmembrane transporter activity"/>
    <property type="evidence" value="ECO:0007669"/>
    <property type="project" value="InterPro"/>
</dbReference>
<feature type="transmembrane region" description="Helical" evidence="6">
    <location>
        <begin position="562"/>
        <end position="580"/>
    </location>
</feature>
<evidence type="ECO:0000256" key="2">
    <source>
        <dbReference type="ARBA" id="ARBA00022448"/>
    </source>
</evidence>